<name>A0A975HM54_9GAMM</name>
<dbReference type="AlphaFoldDB" id="A0A975HM54"/>
<dbReference type="RefSeq" id="WP_208842289.1">
    <property type="nucleotide sequence ID" value="NZ_CP072133.1"/>
</dbReference>
<evidence type="ECO:0000313" key="2">
    <source>
        <dbReference type="EMBL" id="QTH70705.1"/>
    </source>
</evidence>
<gene>
    <name evidence="2" type="ORF">J5O05_12320</name>
</gene>
<evidence type="ECO:0000256" key="1">
    <source>
        <dbReference type="SAM" id="MobiDB-lite"/>
    </source>
</evidence>
<reference evidence="2" key="1">
    <citation type="submission" date="2021-03" db="EMBL/GenBank/DDBJ databases">
        <title>Complete Genome of Pseudoalteromonas xiamenensis STKMTI.2, a new potential marine bacterium producing anti-Vibrio compounds.</title>
        <authorList>
            <person name="Handayani D.P."/>
            <person name="Isnansetyo A."/>
            <person name="Istiqomah I."/>
            <person name="Jumina J."/>
        </authorList>
    </citation>
    <scope>NUCLEOTIDE SEQUENCE</scope>
    <source>
        <strain evidence="2">STKMTI.2</strain>
    </source>
</reference>
<protein>
    <recommendedName>
        <fullName evidence="4">SHOCT domain-containing protein</fullName>
    </recommendedName>
</protein>
<dbReference type="EMBL" id="CP072133">
    <property type="protein sequence ID" value="QTH70705.1"/>
    <property type="molecule type" value="Genomic_DNA"/>
</dbReference>
<proteinExistence type="predicted"/>
<evidence type="ECO:0008006" key="4">
    <source>
        <dbReference type="Google" id="ProtNLM"/>
    </source>
</evidence>
<dbReference type="KEGG" id="pxi:J5O05_12320"/>
<accession>A0A975HM54</accession>
<organism evidence="2 3">
    <name type="scientific">Pseudoalteromonas xiamenensis</name>
    <dbReference type="NCBI Taxonomy" id="882626"/>
    <lineage>
        <taxon>Bacteria</taxon>
        <taxon>Pseudomonadati</taxon>
        <taxon>Pseudomonadota</taxon>
        <taxon>Gammaproteobacteria</taxon>
        <taxon>Alteromonadales</taxon>
        <taxon>Pseudoalteromonadaceae</taxon>
        <taxon>Pseudoalteromonas</taxon>
    </lineage>
</organism>
<sequence>MMFFKGMLERTPATMEKTPTLTQPKGDKEMPLADFGSQLGQAIAATEMKSAQSDFSQQMQMKEVSPYTSAQTFLEKAREAVMFGRLGVNKEKINEIREKMDELLDLYAQGAVTQEEFQEKMSQLQESLAEEYRIAQERREESERDPSKPDDNPIV</sequence>
<feature type="region of interest" description="Disordered" evidence="1">
    <location>
        <begin position="135"/>
        <end position="155"/>
    </location>
</feature>
<dbReference type="Proteomes" id="UP000664904">
    <property type="component" value="Chromosome"/>
</dbReference>
<evidence type="ECO:0000313" key="3">
    <source>
        <dbReference type="Proteomes" id="UP000664904"/>
    </source>
</evidence>
<keyword evidence="3" id="KW-1185">Reference proteome</keyword>